<evidence type="ECO:0000256" key="1">
    <source>
        <dbReference type="ARBA" id="ARBA00001964"/>
    </source>
</evidence>
<dbReference type="Gene3D" id="3.40.50.970">
    <property type="match status" value="1"/>
</dbReference>
<dbReference type="InterPro" id="IPR009014">
    <property type="entry name" value="Transketo_C/PFOR_II"/>
</dbReference>
<name>A0A5B8MZH5_9CHLO</name>
<dbReference type="NCBIfam" id="NF006667">
    <property type="entry name" value="PRK09212.1"/>
    <property type="match status" value="1"/>
</dbReference>
<dbReference type="CDD" id="cd07036">
    <property type="entry name" value="TPP_PYR_E1-PDHc-beta_like"/>
    <property type="match status" value="1"/>
</dbReference>
<dbReference type="InterPro" id="IPR005475">
    <property type="entry name" value="Transketolase-like_Pyr-bd"/>
</dbReference>
<comment type="cofactor">
    <cofactor evidence="1">
        <name>thiamine diphosphate</name>
        <dbReference type="ChEBI" id="CHEBI:58937"/>
    </cofactor>
</comment>
<evidence type="ECO:0000256" key="5">
    <source>
        <dbReference type="ARBA" id="ARBA00025211"/>
    </source>
</evidence>
<comment type="function">
    <text evidence="5">The pyruvate dehydrogenase complex catalyzes the overall conversion of pyruvate to acetyl-CoA and CO(2). It contains multiple copies of three enzymatic components: pyruvate dehydrogenase (E1), dihydrolipoamide acetyltransferase (E2) and lipoamide dehydrogenase (E3).</text>
</comment>
<dbReference type="InterPro" id="IPR029061">
    <property type="entry name" value="THDP-binding"/>
</dbReference>
<dbReference type="OrthoDB" id="10266385at2759"/>
<evidence type="ECO:0000256" key="4">
    <source>
        <dbReference type="ARBA" id="ARBA00023052"/>
    </source>
</evidence>
<evidence type="ECO:0000313" key="8">
    <source>
        <dbReference type="EMBL" id="QDZ25042.1"/>
    </source>
</evidence>
<dbReference type="Pfam" id="PF02780">
    <property type="entry name" value="Transketolase_C"/>
    <property type="match status" value="1"/>
</dbReference>
<keyword evidence="8" id="KW-0670">Pyruvate</keyword>
<comment type="catalytic activity">
    <reaction evidence="6">
        <text>N(6)-[(R)-lipoyl]-L-lysyl-[protein] + pyruvate + H(+) = N(6)-[(R)-S(8)-acetyldihydrolipoyl]-L-lysyl-[protein] + CO2</text>
        <dbReference type="Rhea" id="RHEA:19189"/>
        <dbReference type="Rhea" id="RHEA-COMP:10474"/>
        <dbReference type="Rhea" id="RHEA-COMP:10478"/>
        <dbReference type="ChEBI" id="CHEBI:15361"/>
        <dbReference type="ChEBI" id="CHEBI:15378"/>
        <dbReference type="ChEBI" id="CHEBI:16526"/>
        <dbReference type="ChEBI" id="CHEBI:83099"/>
        <dbReference type="ChEBI" id="CHEBI:83111"/>
        <dbReference type="EC" id="1.2.4.1"/>
    </reaction>
</comment>
<dbReference type="STRING" id="1764295.A0A5B8MZH5"/>
<keyword evidence="9" id="KW-1185">Reference proteome</keyword>
<keyword evidence="3" id="KW-0560">Oxidoreductase</keyword>
<evidence type="ECO:0000313" key="9">
    <source>
        <dbReference type="Proteomes" id="UP000316726"/>
    </source>
</evidence>
<dbReference type="Gene3D" id="3.40.50.920">
    <property type="match status" value="1"/>
</dbReference>
<dbReference type="Pfam" id="PF02779">
    <property type="entry name" value="Transket_pyr"/>
    <property type="match status" value="1"/>
</dbReference>
<sequence>MVSTVHKRHSVGGVGRQACARSSSGALAARRSGGARWNARVGRPSSTRIGAEEKEMLMWEALREATDEEMERDPTVLVMGEDVGHYGGSYKVTYDLYKKYGEMRLLDTPIAENSFAGMGIGAAMTGLRPIIEGMNMGFLLLAFNQISNNCGMLHYTSGGQYKVPVVIRGPGGVGRQLGAEHSQRLESYFQSIPGVQLVACSTARNSKALLKAAIRSDNPVIFFEHVLLYNVKGPVGGKDEVQELNRAEVVREGSDITILCYSRMRYVSMQAVGDLVTQGYDPEVIDLISLKPFDLETIYNSLKKTRKVLIVEECMKTGGIGASLSSTISENFIDELDHEVVRLSSQDVPTAYAHELEAATIVQPEQVVDAVHKMCGSAIPA</sequence>
<protein>
    <recommendedName>
        <fullName evidence="2">pyruvate dehydrogenase (acetyl-transferring)</fullName>
        <ecNumber evidence="2">1.2.4.1</ecNumber>
    </recommendedName>
</protein>
<dbReference type="SMART" id="SM00861">
    <property type="entry name" value="Transket_pyr"/>
    <property type="match status" value="1"/>
</dbReference>
<organism evidence="8 9">
    <name type="scientific">Chloropicon primus</name>
    <dbReference type="NCBI Taxonomy" id="1764295"/>
    <lineage>
        <taxon>Eukaryota</taxon>
        <taxon>Viridiplantae</taxon>
        <taxon>Chlorophyta</taxon>
        <taxon>Chloropicophyceae</taxon>
        <taxon>Chloropicales</taxon>
        <taxon>Chloropicaceae</taxon>
        <taxon>Chloropicon</taxon>
    </lineage>
</organism>
<dbReference type="EMBL" id="CP031048">
    <property type="protein sequence ID" value="QDZ25042.1"/>
    <property type="molecule type" value="Genomic_DNA"/>
</dbReference>
<gene>
    <name evidence="8" type="ORF">A3770_15p75600</name>
</gene>
<dbReference type="SUPFAM" id="SSF52922">
    <property type="entry name" value="TK C-terminal domain-like"/>
    <property type="match status" value="1"/>
</dbReference>
<dbReference type="GO" id="GO:0004739">
    <property type="term" value="F:pyruvate dehydrogenase (acetyl-transferring) activity"/>
    <property type="evidence" value="ECO:0007669"/>
    <property type="project" value="UniProtKB-EC"/>
</dbReference>
<dbReference type="PANTHER" id="PTHR43257:SF2">
    <property type="entry name" value="PYRUVATE DEHYDROGENASE E1 COMPONENT SUBUNIT BETA"/>
    <property type="match status" value="1"/>
</dbReference>
<dbReference type="SUPFAM" id="SSF52518">
    <property type="entry name" value="Thiamin diphosphate-binding fold (THDP-binding)"/>
    <property type="match status" value="1"/>
</dbReference>
<proteinExistence type="predicted"/>
<dbReference type="InterPro" id="IPR033248">
    <property type="entry name" value="Transketolase_C"/>
</dbReference>
<dbReference type="EC" id="1.2.4.1" evidence="2"/>
<dbReference type="FunFam" id="3.40.50.970:FF:000001">
    <property type="entry name" value="Pyruvate dehydrogenase E1 beta subunit"/>
    <property type="match status" value="1"/>
</dbReference>
<evidence type="ECO:0000256" key="6">
    <source>
        <dbReference type="ARBA" id="ARBA00051231"/>
    </source>
</evidence>
<dbReference type="AlphaFoldDB" id="A0A5B8MZH5"/>
<dbReference type="Proteomes" id="UP000316726">
    <property type="component" value="Chromosome 15"/>
</dbReference>
<keyword evidence="4" id="KW-0786">Thiamine pyrophosphate</keyword>
<feature type="domain" description="Transketolase-like pyrimidine-binding" evidence="7">
    <location>
        <begin position="56"/>
        <end position="231"/>
    </location>
</feature>
<dbReference type="PANTHER" id="PTHR43257">
    <property type="entry name" value="PYRUVATE DEHYDROGENASE E1 COMPONENT BETA SUBUNIT"/>
    <property type="match status" value="1"/>
</dbReference>
<reference evidence="8 9" key="1">
    <citation type="submission" date="2018-07" db="EMBL/GenBank/DDBJ databases">
        <title>The complete nuclear genome of the prasinophyte Chloropicon primus (CCMP1205).</title>
        <authorList>
            <person name="Pombert J.-F."/>
            <person name="Otis C."/>
            <person name="Turmel M."/>
            <person name="Lemieux C."/>
        </authorList>
    </citation>
    <scope>NUCLEOTIDE SEQUENCE [LARGE SCALE GENOMIC DNA]</scope>
    <source>
        <strain evidence="8 9">CCMP1205</strain>
    </source>
</reference>
<accession>A0A5B8MZH5</accession>
<evidence type="ECO:0000256" key="3">
    <source>
        <dbReference type="ARBA" id="ARBA00023002"/>
    </source>
</evidence>
<evidence type="ECO:0000259" key="7">
    <source>
        <dbReference type="SMART" id="SM00861"/>
    </source>
</evidence>
<evidence type="ECO:0000256" key="2">
    <source>
        <dbReference type="ARBA" id="ARBA00012281"/>
    </source>
</evidence>